<dbReference type="InterPro" id="IPR050155">
    <property type="entry name" value="HAD-like_hydrolase_sf"/>
</dbReference>
<evidence type="ECO:0000313" key="6">
    <source>
        <dbReference type="EMBL" id="SDT48912.1"/>
    </source>
</evidence>
<dbReference type="SFLD" id="SFLDS00003">
    <property type="entry name" value="Haloacid_Dehalogenase"/>
    <property type="match status" value="1"/>
</dbReference>
<dbReference type="SFLD" id="SFLDG01135">
    <property type="entry name" value="C1.5.6:_HAD__Beta-PGM__Phospha"/>
    <property type="match status" value="1"/>
</dbReference>
<dbReference type="EMBL" id="LT629746">
    <property type="protein sequence ID" value="SDT48912.1"/>
    <property type="molecule type" value="Genomic_DNA"/>
</dbReference>
<keyword evidence="7" id="KW-1185">Reference proteome</keyword>
<dbReference type="NCBIfam" id="TIGR01549">
    <property type="entry name" value="HAD-SF-IA-v1"/>
    <property type="match status" value="1"/>
</dbReference>
<dbReference type="PANTHER" id="PTHR43434:SF23">
    <property type="entry name" value="PHOSPHOGLYCOLATE PHOSPHATASE"/>
    <property type="match status" value="1"/>
</dbReference>
<dbReference type="GO" id="GO:0006281">
    <property type="term" value="P:DNA repair"/>
    <property type="evidence" value="ECO:0007669"/>
    <property type="project" value="TreeGrafter"/>
</dbReference>
<organism evidence="6 7">
    <name type="scientific">Pseudomonas lini</name>
    <dbReference type="NCBI Taxonomy" id="163011"/>
    <lineage>
        <taxon>Bacteria</taxon>
        <taxon>Pseudomonadati</taxon>
        <taxon>Pseudomonadota</taxon>
        <taxon>Gammaproteobacteria</taxon>
        <taxon>Pseudomonadales</taxon>
        <taxon>Pseudomonadaceae</taxon>
        <taxon>Pseudomonas</taxon>
    </lineage>
</organism>
<dbReference type="PANTHER" id="PTHR43434">
    <property type="entry name" value="PHOSPHOGLYCOLATE PHOSPHATASE"/>
    <property type="match status" value="1"/>
</dbReference>
<dbReference type="Proteomes" id="UP000182814">
    <property type="component" value="Chromosome I"/>
</dbReference>
<dbReference type="GO" id="GO:0005829">
    <property type="term" value="C:cytosol"/>
    <property type="evidence" value="ECO:0007669"/>
    <property type="project" value="TreeGrafter"/>
</dbReference>
<protein>
    <submittedName>
        <fullName evidence="6">Phosphoglycolate phosphatase</fullName>
    </submittedName>
</protein>
<reference evidence="7" key="1">
    <citation type="submission" date="2016-10" db="EMBL/GenBank/DDBJ databases">
        <authorList>
            <person name="Varghese N."/>
            <person name="Submissions S."/>
        </authorList>
    </citation>
    <scope>NUCLEOTIDE SEQUENCE [LARGE SCALE GENOMIC DNA]</scope>
    <source>
        <strain evidence="7">BS3782</strain>
    </source>
</reference>
<proteinExistence type="predicted"/>
<gene>
    <name evidence="6" type="ORF">SAMN04490191_4723</name>
</gene>
<dbReference type="InterPro" id="IPR023198">
    <property type="entry name" value="PGP-like_dom2"/>
</dbReference>
<keyword evidence="3" id="KW-0378">Hydrolase</keyword>
<accession>A0A1H2ASY5</accession>
<dbReference type="GO" id="GO:0008967">
    <property type="term" value="F:phosphoglycolate phosphatase activity"/>
    <property type="evidence" value="ECO:0007669"/>
    <property type="project" value="TreeGrafter"/>
</dbReference>
<evidence type="ECO:0000256" key="4">
    <source>
        <dbReference type="ARBA" id="ARBA00022842"/>
    </source>
</evidence>
<keyword evidence="2" id="KW-0479">Metal-binding</keyword>
<name>A0A1H2ASY5_9PSED</name>
<evidence type="ECO:0000256" key="1">
    <source>
        <dbReference type="ARBA" id="ARBA00001946"/>
    </source>
</evidence>
<evidence type="ECO:0000313" key="7">
    <source>
        <dbReference type="Proteomes" id="UP000182814"/>
    </source>
</evidence>
<evidence type="ECO:0000256" key="2">
    <source>
        <dbReference type="ARBA" id="ARBA00022723"/>
    </source>
</evidence>
<evidence type="ECO:0000256" key="3">
    <source>
        <dbReference type="ARBA" id="ARBA00022801"/>
    </source>
</evidence>
<dbReference type="SFLD" id="SFLDG01129">
    <property type="entry name" value="C1.5:_HAD__Beta-PGM__Phosphata"/>
    <property type="match status" value="1"/>
</dbReference>
<dbReference type="Pfam" id="PF13419">
    <property type="entry name" value="HAD_2"/>
    <property type="match status" value="1"/>
</dbReference>
<dbReference type="AlphaFoldDB" id="A0A1H2ASY5"/>
<comment type="cofactor">
    <cofactor evidence="1">
        <name>Mg(2+)</name>
        <dbReference type="ChEBI" id="CHEBI:18420"/>
    </cofactor>
</comment>
<evidence type="ECO:0000256" key="5">
    <source>
        <dbReference type="ARBA" id="ARBA00023277"/>
    </source>
</evidence>
<dbReference type="GO" id="GO:0046872">
    <property type="term" value="F:metal ion binding"/>
    <property type="evidence" value="ECO:0007669"/>
    <property type="project" value="UniProtKB-KW"/>
</dbReference>
<dbReference type="Gene3D" id="1.10.150.240">
    <property type="entry name" value="Putative phosphatase, domain 2"/>
    <property type="match status" value="1"/>
</dbReference>
<keyword evidence="4" id="KW-0460">Magnesium</keyword>
<dbReference type="Gene3D" id="3.40.50.1000">
    <property type="entry name" value="HAD superfamily/HAD-like"/>
    <property type="match status" value="1"/>
</dbReference>
<keyword evidence="5" id="KW-0119">Carbohydrate metabolism</keyword>
<dbReference type="InterPro" id="IPR023214">
    <property type="entry name" value="HAD_sf"/>
</dbReference>
<dbReference type="SUPFAM" id="SSF56784">
    <property type="entry name" value="HAD-like"/>
    <property type="match status" value="1"/>
</dbReference>
<sequence length="239" mass="26027">MMASRLRVEAVLFDLDGTLVDTLPDITWCLNQVLLEHGCPAQTAQIVRGYIGGGVTAMIKQIATRFGIADAVALHQRYVALYQNNLVQFSRPFSGVLALLEGCRQLHVPLAIVTNKTEEMARQVADALLPQNTFGTILGHRAGRALKPQPDVAWEAARRLSVDPQRCLFVGDTEIDLKTARVAGMYSAAVTWGYGLPPALQAQAPNFCCEQPAGLLRILQQVCATAHAFTEHGDTVKSY</sequence>
<dbReference type="InterPro" id="IPR006439">
    <property type="entry name" value="HAD-SF_hydro_IA"/>
</dbReference>
<dbReference type="InterPro" id="IPR036412">
    <property type="entry name" value="HAD-like_sf"/>
</dbReference>
<dbReference type="PRINTS" id="PR00413">
    <property type="entry name" value="HADHALOGNASE"/>
</dbReference>
<dbReference type="InterPro" id="IPR041492">
    <property type="entry name" value="HAD_2"/>
</dbReference>